<gene>
    <name evidence="3" type="ORF">G7057_05140</name>
</gene>
<dbReference type="CDD" id="cd04872">
    <property type="entry name" value="ACT_1ZPV"/>
    <property type="match status" value="1"/>
</dbReference>
<dbReference type="InterPro" id="IPR050990">
    <property type="entry name" value="UPF0237/GcvR_regulator"/>
</dbReference>
<organism evidence="3 4">
    <name type="scientific">Jeotgalibaca arthritidis</name>
    <dbReference type="NCBI Taxonomy" id="1868794"/>
    <lineage>
        <taxon>Bacteria</taxon>
        <taxon>Bacillati</taxon>
        <taxon>Bacillota</taxon>
        <taxon>Bacilli</taxon>
        <taxon>Lactobacillales</taxon>
        <taxon>Carnobacteriaceae</taxon>
        <taxon>Jeotgalibaca</taxon>
    </lineage>
</organism>
<dbReference type="Pfam" id="PF13740">
    <property type="entry name" value="ACT_6"/>
    <property type="match status" value="1"/>
</dbReference>
<evidence type="ECO:0000259" key="2">
    <source>
        <dbReference type="PROSITE" id="PS51671"/>
    </source>
</evidence>
<dbReference type="InterPro" id="IPR045865">
    <property type="entry name" value="ACT-like_dom_sf"/>
</dbReference>
<sequence>MKAIITVTGKDHKGIVASVSAKLSEVEVNILDISQTLMEEYFTMILLCDFSESPHSIPEVQQQMKEVEEREQLVIRIQSEDIFNAMHSL</sequence>
<dbReference type="InterPro" id="IPR002912">
    <property type="entry name" value="ACT_dom"/>
</dbReference>
<dbReference type="HAMAP" id="MF_01054">
    <property type="entry name" value="UPF0237"/>
    <property type="match status" value="1"/>
</dbReference>
<comment type="similarity">
    <text evidence="1">Belongs to the UPF0237 family.</text>
</comment>
<dbReference type="PANTHER" id="PTHR34875:SF6">
    <property type="entry name" value="UPF0237 PROTEIN MJ1558"/>
    <property type="match status" value="1"/>
</dbReference>
<accession>A0A6G7K9J7</accession>
<dbReference type="SUPFAM" id="SSF55021">
    <property type="entry name" value="ACT-like"/>
    <property type="match status" value="1"/>
</dbReference>
<evidence type="ECO:0000313" key="3">
    <source>
        <dbReference type="EMBL" id="QII81920.1"/>
    </source>
</evidence>
<dbReference type="Gene3D" id="3.30.70.260">
    <property type="match status" value="1"/>
</dbReference>
<name>A0A6G7K9J7_9LACT</name>
<dbReference type="PROSITE" id="PS51671">
    <property type="entry name" value="ACT"/>
    <property type="match status" value="1"/>
</dbReference>
<dbReference type="EMBL" id="CP049740">
    <property type="protein sequence ID" value="QII81920.1"/>
    <property type="molecule type" value="Genomic_DNA"/>
</dbReference>
<dbReference type="RefSeq" id="WP_076767922.1">
    <property type="nucleotide sequence ID" value="NZ_CP049740.1"/>
</dbReference>
<dbReference type="InterPro" id="IPR022986">
    <property type="entry name" value="UPF0237_ACT"/>
</dbReference>
<protein>
    <recommendedName>
        <fullName evidence="1">UPF0237 protein G7057_05140</fullName>
    </recommendedName>
</protein>
<dbReference type="NCBIfam" id="NF001220">
    <property type="entry name" value="PRK00194.1"/>
    <property type="match status" value="1"/>
</dbReference>
<evidence type="ECO:0000313" key="4">
    <source>
        <dbReference type="Proteomes" id="UP000501451"/>
    </source>
</evidence>
<dbReference type="AlphaFoldDB" id="A0A6G7K9J7"/>
<reference evidence="3 4" key="1">
    <citation type="journal article" date="2017" name="Int. J. Syst. Evol. Microbiol.">
        <title>Jeotgalibaca porci sp. nov. and Jeotgalibaca arthritidis sp. nov., isolated from pigs, and emended description of the genus Jeotgalibaca.</title>
        <authorList>
            <person name="Zamora L."/>
            <person name="Perez-Sancho M."/>
            <person name="Dominguez L."/>
            <person name="Fernandez-Garayzabal J.F."/>
            <person name="Vela A.I."/>
        </authorList>
    </citation>
    <scope>NUCLEOTIDE SEQUENCE [LARGE SCALE GENOMIC DNA]</scope>
    <source>
        <strain evidence="3 4">CECT 9157</strain>
    </source>
</reference>
<keyword evidence="4" id="KW-1185">Reference proteome</keyword>
<dbReference type="PANTHER" id="PTHR34875">
    <property type="entry name" value="UPF0237 PROTEIN MJ1558"/>
    <property type="match status" value="1"/>
</dbReference>
<dbReference type="KEGG" id="jar:G7057_05140"/>
<dbReference type="Proteomes" id="UP000501451">
    <property type="component" value="Chromosome"/>
</dbReference>
<feature type="domain" description="ACT" evidence="2">
    <location>
        <begin position="4"/>
        <end position="82"/>
    </location>
</feature>
<evidence type="ECO:0000256" key="1">
    <source>
        <dbReference type="HAMAP-Rule" id="MF_01054"/>
    </source>
</evidence>
<proteinExistence type="inferred from homology"/>